<evidence type="ECO:0000256" key="1">
    <source>
        <dbReference type="SAM" id="MobiDB-lite"/>
    </source>
</evidence>
<feature type="compositionally biased region" description="Basic and acidic residues" evidence="1">
    <location>
        <begin position="53"/>
        <end position="95"/>
    </location>
</feature>
<dbReference type="AlphaFoldDB" id="A0A8H6I4I4"/>
<protein>
    <submittedName>
        <fullName evidence="2">Uncharacterized protein</fullName>
    </submittedName>
</protein>
<proteinExistence type="predicted"/>
<feature type="compositionally biased region" description="Polar residues" evidence="1">
    <location>
        <begin position="41"/>
        <end position="51"/>
    </location>
</feature>
<keyword evidence="3" id="KW-1185">Reference proteome</keyword>
<feature type="region of interest" description="Disordered" evidence="1">
    <location>
        <begin position="27"/>
        <end position="116"/>
    </location>
</feature>
<evidence type="ECO:0000313" key="2">
    <source>
        <dbReference type="EMBL" id="KAF6758484.1"/>
    </source>
</evidence>
<dbReference type="Proteomes" id="UP000521943">
    <property type="component" value="Unassembled WGS sequence"/>
</dbReference>
<gene>
    <name evidence="2" type="ORF">DFP72DRAFT_844878</name>
</gene>
<feature type="compositionally biased region" description="Basic and acidic residues" evidence="1">
    <location>
        <begin position="102"/>
        <end position="116"/>
    </location>
</feature>
<name>A0A8H6I4I4_9AGAR</name>
<comment type="caution">
    <text evidence="2">The sequence shown here is derived from an EMBL/GenBank/DDBJ whole genome shotgun (WGS) entry which is preliminary data.</text>
</comment>
<reference evidence="2 3" key="1">
    <citation type="submission" date="2020-07" db="EMBL/GenBank/DDBJ databases">
        <title>Comparative genomics of pyrophilous fungi reveals a link between fire events and developmental genes.</title>
        <authorList>
            <consortium name="DOE Joint Genome Institute"/>
            <person name="Steindorff A.S."/>
            <person name="Carver A."/>
            <person name="Calhoun S."/>
            <person name="Stillman K."/>
            <person name="Liu H."/>
            <person name="Lipzen A."/>
            <person name="Pangilinan J."/>
            <person name="Labutti K."/>
            <person name="Bruns T.D."/>
            <person name="Grigoriev I.V."/>
        </authorList>
    </citation>
    <scope>NUCLEOTIDE SEQUENCE [LARGE SCALE GENOMIC DNA]</scope>
    <source>
        <strain evidence="2 3">CBS 144469</strain>
    </source>
</reference>
<accession>A0A8H6I4I4</accession>
<evidence type="ECO:0000313" key="3">
    <source>
        <dbReference type="Proteomes" id="UP000521943"/>
    </source>
</evidence>
<dbReference type="EMBL" id="JACGCI010000018">
    <property type="protein sequence ID" value="KAF6758484.1"/>
    <property type="molecule type" value="Genomic_DNA"/>
</dbReference>
<sequence>MKENQASIHSKQEMKMVSSNYLIHKLHTRSNRDRRKGFTTALPQQGPVTHTRTLREKAWGRMPRGEERGSRREQEEGYARREQIVGEGRTRDDVGRSFGGKESGRKGGREVGRRDG</sequence>
<organism evidence="2 3">
    <name type="scientific">Ephemerocybe angulata</name>
    <dbReference type="NCBI Taxonomy" id="980116"/>
    <lineage>
        <taxon>Eukaryota</taxon>
        <taxon>Fungi</taxon>
        <taxon>Dikarya</taxon>
        <taxon>Basidiomycota</taxon>
        <taxon>Agaricomycotina</taxon>
        <taxon>Agaricomycetes</taxon>
        <taxon>Agaricomycetidae</taxon>
        <taxon>Agaricales</taxon>
        <taxon>Agaricineae</taxon>
        <taxon>Psathyrellaceae</taxon>
        <taxon>Ephemerocybe</taxon>
    </lineage>
</organism>
<feature type="compositionally biased region" description="Basic residues" evidence="1">
    <location>
        <begin position="27"/>
        <end position="37"/>
    </location>
</feature>